<dbReference type="InterPro" id="IPR036236">
    <property type="entry name" value="Znf_C2H2_sf"/>
</dbReference>
<accession>A0A0N5D593</accession>
<evidence type="ECO:0000313" key="4">
    <source>
        <dbReference type="WBParaSite" id="TCLT_0000816801-mRNA-1"/>
    </source>
</evidence>
<gene>
    <name evidence="2" type="ORF">TCLT_LOCUS8157</name>
</gene>
<reference evidence="4" key="1">
    <citation type="submission" date="2017-02" db="UniProtKB">
        <authorList>
            <consortium name="WormBaseParasite"/>
        </authorList>
    </citation>
    <scope>IDENTIFICATION</scope>
</reference>
<dbReference type="OrthoDB" id="5836967at2759"/>
<dbReference type="OMA" id="HCSFETT"/>
<dbReference type="AlphaFoldDB" id="A0A0N5D593"/>
<keyword evidence="3" id="KW-1185">Reference proteome</keyword>
<dbReference type="EMBL" id="UYYF01004591">
    <property type="protein sequence ID" value="VDN05684.1"/>
    <property type="molecule type" value="Genomic_DNA"/>
</dbReference>
<dbReference type="PROSITE" id="PS00028">
    <property type="entry name" value="ZINC_FINGER_C2H2_1"/>
    <property type="match status" value="1"/>
</dbReference>
<proteinExistence type="predicted"/>
<organism evidence="4">
    <name type="scientific">Thelazia callipaeda</name>
    <name type="common">Oriental eyeworm</name>
    <name type="synonym">Parasitic nematode</name>
    <dbReference type="NCBI Taxonomy" id="103827"/>
    <lineage>
        <taxon>Eukaryota</taxon>
        <taxon>Metazoa</taxon>
        <taxon>Ecdysozoa</taxon>
        <taxon>Nematoda</taxon>
        <taxon>Chromadorea</taxon>
        <taxon>Rhabditida</taxon>
        <taxon>Spirurina</taxon>
        <taxon>Spiruromorpha</taxon>
        <taxon>Thelazioidea</taxon>
        <taxon>Thelaziidae</taxon>
        <taxon>Thelazia</taxon>
    </lineage>
</organism>
<name>A0A0N5D593_THECL</name>
<evidence type="ECO:0000313" key="3">
    <source>
        <dbReference type="Proteomes" id="UP000276776"/>
    </source>
</evidence>
<dbReference type="STRING" id="103827.A0A0N5D593"/>
<evidence type="ECO:0000313" key="2">
    <source>
        <dbReference type="EMBL" id="VDN05684.1"/>
    </source>
</evidence>
<dbReference type="SUPFAM" id="SSF57667">
    <property type="entry name" value="beta-beta-alpha zinc fingers"/>
    <property type="match status" value="1"/>
</dbReference>
<sequence>MNHMREGGNAGMSSTASAALGRISCAKSAVQVRCRACQEVLSCPSALRQHCESRAHAARIAQLASKAENVPSDNCPSNTTMPVPLSPETVLECRRCSFETTNSNNAIG</sequence>
<feature type="domain" description="C2H2-type" evidence="1">
    <location>
        <begin position="34"/>
        <end position="56"/>
    </location>
</feature>
<dbReference type="WBParaSite" id="TCLT_0000816801-mRNA-1">
    <property type="protein sequence ID" value="TCLT_0000816801-mRNA-1"/>
    <property type="gene ID" value="TCLT_0000816801"/>
</dbReference>
<protein>
    <submittedName>
        <fullName evidence="4">C2H2-type domain-containing protein</fullName>
    </submittedName>
</protein>
<dbReference type="InterPro" id="IPR013087">
    <property type="entry name" value="Znf_C2H2_type"/>
</dbReference>
<dbReference type="Proteomes" id="UP000276776">
    <property type="component" value="Unassembled WGS sequence"/>
</dbReference>
<reference evidence="2 3" key="2">
    <citation type="submission" date="2018-11" db="EMBL/GenBank/DDBJ databases">
        <authorList>
            <consortium name="Pathogen Informatics"/>
        </authorList>
    </citation>
    <scope>NUCLEOTIDE SEQUENCE [LARGE SCALE GENOMIC DNA]</scope>
</reference>
<evidence type="ECO:0000259" key="1">
    <source>
        <dbReference type="PROSITE" id="PS00028"/>
    </source>
</evidence>